<dbReference type="PANTHER" id="PTHR46169:SF15">
    <property type="entry name" value="INNER CENTROMERE PROTEIN A-LIKE ISOFORM X1-RELATED"/>
    <property type="match status" value="1"/>
</dbReference>
<sequence>DKSYLGITIHYLISEIIFAKGGHILIMAHVLAHLVPDSQKKKTVVQEGIILKLKQDVPTRNVQHLQKMIMNDEFGILKEVITILQPIELITKKIGGDKYPTVSIVIPIIRCMEESINNCIPMINNSINFKRNILSEIERRFHNIERYNTLIIATLLDPRFKKLHFQHFLNVSSTIGRINILMQDLNKNTNSIETISISSQGENNITKDLWSFHDNLTALFIDTISDDSGMHFELRQYLHQSVIPRHSNPLEYWQTLKAVYPTLFKIAKQYLAVVATSVPTERLFSKAGLIKSDIRNRLKSSRLNSLFFLQSVEYEDWKRTKKKVF</sequence>
<reference evidence="2" key="1">
    <citation type="submission" date="2020-02" db="EMBL/GenBank/DDBJ databases">
        <title>Relaxed selection underlies rapid genomic changes in the transitions from sociality to social parasitism in ants.</title>
        <authorList>
            <person name="Bi X."/>
        </authorList>
    </citation>
    <scope>NUCLEOTIDE SEQUENCE</scope>
    <source>
        <strain evidence="2">BGI-DK2013a</strain>
        <tissue evidence="2">Whole body</tissue>
    </source>
</reference>
<dbReference type="InterPro" id="IPR052717">
    <property type="entry name" value="Vacuolar_transposase_reg"/>
</dbReference>
<dbReference type="GO" id="GO:0046983">
    <property type="term" value="F:protein dimerization activity"/>
    <property type="evidence" value="ECO:0007669"/>
    <property type="project" value="InterPro"/>
</dbReference>
<dbReference type="GO" id="GO:0006357">
    <property type="term" value="P:regulation of transcription by RNA polymerase II"/>
    <property type="evidence" value="ECO:0007669"/>
    <property type="project" value="TreeGrafter"/>
</dbReference>
<dbReference type="SUPFAM" id="SSF53098">
    <property type="entry name" value="Ribonuclease H-like"/>
    <property type="match status" value="1"/>
</dbReference>
<dbReference type="GO" id="GO:0005634">
    <property type="term" value="C:nucleus"/>
    <property type="evidence" value="ECO:0007669"/>
    <property type="project" value="TreeGrafter"/>
</dbReference>
<dbReference type="Pfam" id="PF05699">
    <property type="entry name" value="Dimer_Tnp_hAT"/>
    <property type="match status" value="1"/>
</dbReference>
<comment type="caution">
    <text evidence="2">The sequence shown here is derived from an EMBL/GenBank/DDBJ whole genome shotgun (WGS) entry which is preliminary data.</text>
</comment>
<feature type="non-terminal residue" evidence="2">
    <location>
        <position position="1"/>
    </location>
</feature>
<accession>A0A836J761</accession>
<dbReference type="EMBL" id="JAANHZ010000824">
    <property type="protein sequence ID" value="KAG5306571.1"/>
    <property type="molecule type" value="Genomic_DNA"/>
</dbReference>
<dbReference type="Proteomes" id="UP000667349">
    <property type="component" value="Unassembled WGS sequence"/>
</dbReference>
<dbReference type="AlphaFoldDB" id="A0A836J761"/>
<protein>
    <submittedName>
        <fullName evidence="2">ZBED1 protein</fullName>
    </submittedName>
</protein>
<dbReference type="InterPro" id="IPR008906">
    <property type="entry name" value="HATC_C_dom"/>
</dbReference>
<proteinExistence type="predicted"/>
<name>A0A836J761_9HYME</name>
<evidence type="ECO:0000313" key="2">
    <source>
        <dbReference type="EMBL" id="KAG5306571.1"/>
    </source>
</evidence>
<feature type="non-terminal residue" evidence="2">
    <location>
        <position position="325"/>
    </location>
</feature>
<dbReference type="PANTHER" id="PTHR46169">
    <property type="entry name" value="DNA REPLICATION-RELATED ELEMENT FACTOR, ISOFORM A"/>
    <property type="match status" value="1"/>
</dbReference>
<feature type="domain" description="HAT C-terminal dimerisation" evidence="1">
    <location>
        <begin position="233"/>
        <end position="311"/>
    </location>
</feature>
<gene>
    <name evidence="2" type="primary">Zbed1_1</name>
    <name evidence="2" type="ORF">G6Z75_0014461</name>
</gene>
<organism evidence="2 3">
    <name type="scientific">Acromyrmex insinuator</name>
    <dbReference type="NCBI Taxonomy" id="230686"/>
    <lineage>
        <taxon>Eukaryota</taxon>
        <taxon>Metazoa</taxon>
        <taxon>Ecdysozoa</taxon>
        <taxon>Arthropoda</taxon>
        <taxon>Hexapoda</taxon>
        <taxon>Insecta</taxon>
        <taxon>Pterygota</taxon>
        <taxon>Neoptera</taxon>
        <taxon>Endopterygota</taxon>
        <taxon>Hymenoptera</taxon>
        <taxon>Apocrita</taxon>
        <taxon>Aculeata</taxon>
        <taxon>Formicoidea</taxon>
        <taxon>Formicidae</taxon>
        <taxon>Myrmicinae</taxon>
        <taxon>Acromyrmex</taxon>
    </lineage>
</organism>
<evidence type="ECO:0000313" key="3">
    <source>
        <dbReference type="Proteomes" id="UP000667349"/>
    </source>
</evidence>
<evidence type="ECO:0000259" key="1">
    <source>
        <dbReference type="Pfam" id="PF05699"/>
    </source>
</evidence>
<dbReference type="InterPro" id="IPR012337">
    <property type="entry name" value="RNaseH-like_sf"/>
</dbReference>
<keyword evidence="3" id="KW-1185">Reference proteome</keyword>